<evidence type="ECO:0000313" key="1">
    <source>
        <dbReference type="EMBL" id="KRR29172.1"/>
    </source>
</evidence>
<accession>A0A0R3N9Y9</accession>
<gene>
    <name evidence="1" type="ORF">CQ13_38925</name>
</gene>
<dbReference type="AlphaFoldDB" id="A0A0R3N9Y9"/>
<organism evidence="1 2">
    <name type="scientific">Bradyrhizobium retamae</name>
    <dbReference type="NCBI Taxonomy" id="1300035"/>
    <lineage>
        <taxon>Bacteria</taxon>
        <taxon>Pseudomonadati</taxon>
        <taxon>Pseudomonadota</taxon>
        <taxon>Alphaproteobacteria</taxon>
        <taxon>Hyphomicrobiales</taxon>
        <taxon>Nitrobacteraceae</taxon>
        <taxon>Bradyrhizobium</taxon>
    </lineage>
</organism>
<proteinExistence type="predicted"/>
<dbReference type="EMBL" id="LLYA01000044">
    <property type="protein sequence ID" value="KRR29172.1"/>
    <property type="molecule type" value="Genomic_DNA"/>
</dbReference>
<dbReference type="Proteomes" id="UP000052023">
    <property type="component" value="Unassembled WGS sequence"/>
</dbReference>
<evidence type="ECO:0008006" key="3">
    <source>
        <dbReference type="Google" id="ProtNLM"/>
    </source>
</evidence>
<evidence type="ECO:0000313" key="2">
    <source>
        <dbReference type="Proteomes" id="UP000052023"/>
    </source>
</evidence>
<reference evidence="1 2" key="1">
    <citation type="submission" date="2014-03" db="EMBL/GenBank/DDBJ databases">
        <title>Bradyrhizobium valentinum sp. nov., isolated from effective nodules of Lupinus mariae-josephae, a lupine endemic of basic-lime soils in Eastern Spain.</title>
        <authorList>
            <person name="Duran D."/>
            <person name="Rey L."/>
            <person name="Navarro A."/>
            <person name="Busquets A."/>
            <person name="Imperial J."/>
            <person name="Ruiz-Argueso T."/>
        </authorList>
    </citation>
    <scope>NUCLEOTIDE SEQUENCE [LARGE SCALE GENOMIC DNA]</scope>
    <source>
        <strain evidence="1 2">Ro19</strain>
    </source>
</reference>
<name>A0A0R3N9Y9_9BRAD</name>
<comment type="caution">
    <text evidence="1">The sequence shown here is derived from an EMBL/GenBank/DDBJ whole genome shotgun (WGS) entry which is preliminary data.</text>
</comment>
<dbReference type="SUPFAM" id="SSF56935">
    <property type="entry name" value="Porins"/>
    <property type="match status" value="1"/>
</dbReference>
<keyword evidence="2" id="KW-1185">Reference proteome</keyword>
<protein>
    <recommendedName>
        <fullName evidence="3">Porin</fullName>
    </recommendedName>
</protein>
<sequence>MRTPISEGFGTVRNVLEVDFAGQLSDPTTQAIASSYTTRLRLAFAEFGKTDGWGSIIAGQAWSLYDDATLNPLRSVSDWSTPATTIVRQGAIQYSKSIGSTTFSVGLENTYSDVTSTVGTGYPDSNGGAGFTLSGVPDLTARALWRGESGSFALRGMMRNIEINNGAGRLTQRYDASTLGYGIGASGSLYLLDGRLALFATANYGPGIGRYLSMVSPGFGAVTNFGLPGVTAQTATIDTVTAMAGVVGVQYKFLPNLQSNAFVAAGNLNYPDYVNQFTTTSSAINRSLWAASVNLIYSPVPSIDLGIEYLHGSRNLLVPDGNGVVGGTADRIQSMVLVRF</sequence>